<evidence type="ECO:0000313" key="3">
    <source>
        <dbReference type="Proteomes" id="UP000198403"/>
    </source>
</evidence>
<evidence type="ECO:0000313" key="2">
    <source>
        <dbReference type="EMBL" id="SNR91768.1"/>
    </source>
</evidence>
<accession>A0A239A9K8</accession>
<dbReference type="InterPro" id="IPR008040">
    <property type="entry name" value="Hydant_A_N"/>
</dbReference>
<dbReference type="AlphaFoldDB" id="A0A239A9K8"/>
<dbReference type="RefSeq" id="WP_089338801.1">
    <property type="nucleotide sequence ID" value="NZ_FZNO01000039.1"/>
</dbReference>
<sequence>MITAAGRSASAGVSMRPDGSRAVVVVEGAVLPVRRPPTQDVDALMAAIVRTATDAAGPNALRAVTVDVSAVLLDAVVGARPSLPLVAVVRVVPRPADDPELARSPARFVERLISHRWTVAGGHDLLGNELRPLDEAMLAAVCAELVQTDARHLAVVAAGSQARPEHERAVADAVQAAVPGARISAASDFGGQGLIAREATVVLDCTLGQLTDALFTRWEAALERHAPGVPLRVARGDGGFSTPSPVRARPSVALGAADAAELCGAAHMAAHEDCRVLLRRPEGQVAGDVRRGLPVVRSAQLVELGTALVVPTAVLAPEPGGADGGQVLRVTDLPIVVADGDPYERVCAGAATSQPTGWVDEIAYIGSAARLAGARREAEERAAAMVTANGAAPGTSYLIESSIVAVPYSPSGTVRIRVRVAGASETFVPGAAVGPEHPLEVAP</sequence>
<organism evidence="2 3">
    <name type="scientific">Blastococcus mobilis</name>
    <dbReference type="NCBI Taxonomy" id="1938746"/>
    <lineage>
        <taxon>Bacteria</taxon>
        <taxon>Bacillati</taxon>
        <taxon>Actinomycetota</taxon>
        <taxon>Actinomycetes</taxon>
        <taxon>Geodermatophilales</taxon>
        <taxon>Geodermatophilaceae</taxon>
        <taxon>Blastococcus</taxon>
    </lineage>
</organism>
<gene>
    <name evidence="2" type="ORF">SAMN06272737_13915</name>
</gene>
<evidence type="ECO:0000259" key="1">
    <source>
        <dbReference type="Pfam" id="PF05378"/>
    </source>
</evidence>
<dbReference type="Pfam" id="PF05378">
    <property type="entry name" value="Hydant_A_N"/>
    <property type="match status" value="1"/>
</dbReference>
<keyword evidence="3" id="KW-1185">Reference proteome</keyword>
<dbReference type="EMBL" id="FZNO01000039">
    <property type="protein sequence ID" value="SNR91768.1"/>
    <property type="molecule type" value="Genomic_DNA"/>
</dbReference>
<dbReference type="Proteomes" id="UP000198403">
    <property type="component" value="Unassembled WGS sequence"/>
</dbReference>
<dbReference type="OrthoDB" id="9768323at2"/>
<feature type="domain" description="Hydantoinase/oxoprolinase N-terminal" evidence="1">
    <location>
        <begin position="114"/>
        <end position="176"/>
    </location>
</feature>
<name>A0A239A9K8_9ACTN</name>
<protein>
    <submittedName>
        <fullName evidence="2">Hydantoinase/oxoprolinase N-terminal region</fullName>
    </submittedName>
</protein>
<proteinExistence type="predicted"/>
<reference evidence="2 3" key="1">
    <citation type="submission" date="2017-06" db="EMBL/GenBank/DDBJ databases">
        <authorList>
            <person name="Kim H.J."/>
            <person name="Triplett B.A."/>
        </authorList>
    </citation>
    <scope>NUCLEOTIDE SEQUENCE [LARGE SCALE GENOMIC DNA]</scope>
    <source>
        <strain evidence="2 3">DSM 44272</strain>
    </source>
</reference>